<accession>A0ABY9X155</accession>
<keyword evidence="2" id="KW-1185">Reference proteome</keyword>
<name>A0ABY9X155_9BACT</name>
<reference evidence="1 2" key="1">
    <citation type="submission" date="2019-08" db="EMBL/GenBank/DDBJ databases">
        <title>Archangium and Cystobacter genomes.</title>
        <authorList>
            <person name="Chen I.-C.K."/>
            <person name="Wielgoss S."/>
        </authorList>
    </citation>
    <scope>NUCLEOTIDE SEQUENCE [LARGE SCALE GENOMIC DNA]</scope>
    <source>
        <strain evidence="1 2">Cbm 6</strain>
    </source>
</reference>
<evidence type="ECO:0000313" key="1">
    <source>
        <dbReference type="EMBL" id="WNG49127.1"/>
    </source>
</evidence>
<dbReference type="Proteomes" id="UP001611383">
    <property type="component" value="Chromosome"/>
</dbReference>
<evidence type="ECO:0008006" key="3">
    <source>
        <dbReference type="Google" id="ProtNLM"/>
    </source>
</evidence>
<organism evidence="1 2">
    <name type="scientific">Archangium minus</name>
    <dbReference type="NCBI Taxonomy" id="83450"/>
    <lineage>
        <taxon>Bacteria</taxon>
        <taxon>Pseudomonadati</taxon>
        <taxon>Myxococcota</taxon>
        <taxon>Myxococcia</taxon>
        <taxon>Myxococcales</taxon>
        <taxon>Cystobacterineae</taxon>
        <taxon>Archangiaceae</taxon>
        <taxon>Archangium</taxon>
    </lineage>
</organism>
<gene>
    <name evidence="1" type="ORF">F0U60_37190</name>
</gene>
<evidence type="ECO:0000313" key="2">
    <source>
        <dbReference type="Proteomes" id="UP001611383"/>
    </source>
</evidence>
<proteinExistence type="predicted"/>
<dbReference type="EMBL" id="CP043494">
    <property type="protein sequence ID" value="WNG49127.1"/>
    <property type="molecule type" value="Genomic_DNA"/>
</dbReference>
<protein>
    <recommendedName>
        <fullName evidence="3">CRISPR-associated protein Cas2</fullName>
    </recommendedName>
</protein>
<sequence>MVLMISYDLNGHERSKDYEVVKSFIERNSISWARPLRSQWFVETSESPNWWTDQLRKLIDQDDRLFVCRIPPNTNLYQPSYQGYLDNEIWNWLNPRVR</sequence>
<dbReference type="RefSeq" id="WP_395806799.1">
    <property type="nucleotide sequence ID" value="NZ_CP043494.1"/>
</dbReference>